<keyword evidence="2" id="KW-1185">Reference proteome</keyword>
<protein>
    <submittedName>
        <fullName evidence="1">Uncharacterized protein</fullName>
    </submittedName>
</protein>
<evidence type="ECO:0000313" key="1">
    <source>
        <dbReference type="EMBL" id="GGM80914.1"/>
    </source>
</evidence>
<dbReference type="AlphaFoldDB" id="A0A8J3CE18"/>
<organism evidence="1 2">
    <name type="scientific">Longimycelium tulufanense</name>
    <dbReference type="NCBI Taxonomy" id="907463"/>
    <lineage>
        <taxon>Bacteria</taxon>
        <taxon>Bacillati</taxon>
        <taxon>Actinomycetota</taxon>
        <taxon>Actinomycetes</taxon>
        <taxon>Pseudonocardiales</taxon>
        <taxon>Pseudonocardiaceae</taxon>
        <taxon>Longimycelium</taxon>
    </lineage>
</organism>
<sequence length="120" mass="12923">MLGCLLHGCVRFVEDPRHQRVDQVGQVGASVDQRGVDLPQCAGEIFRALRAQLSSEVRAVRIVLCDQGKRGDHGQGHVTAPRVMGFVPGRVDGLRDRNGMLAGIAMHVAMLDGTAHDQSS</sequence>
<gene>
    <name evidence="1" type="ORF">GCM10012275_59440</name>
</gene>
<proteinExistence type="predicted"/>
<dbReference type="Proteomes" id="UP000637578">
    <property type="component" value="Unassembled WGS sequence"/>
</dbReference>
<evidence type="ECO:0000313" key="2">
    <source>
        <dbReference type="Proteomes" id="UP000637578"/>
    </source>
</evidence>
<reference evidence="1" key="1">
    <citation type="journal article" date="2014" name="Int. J. Syst. Evol. Microbiol.">
        <title>Complete genome sequence of Corynebacterium casei LMG S-19264T (=DSM 44701T), isolated from a smear-ripened cheese.</title>
        <authorList>
            <consortium name="US DOE Joint Genome Institute (JGI-PGF)"/>
            <person name="Walter F."/>
            <person name="Albersmeier A."/>
            <person name="Kalinowski J."/>
            <person name="Ruckert C."/>
        </authorList>
    </citation>
    <scope>NUCLEOTIDE SEQUENCE</scope>
    <source>
        <strain evidence="1">CGMCC 4.5737</strain>
    </source>
</reference>
<accession>A0A8J3CE18</accession>
<comment type="caution">
    <text evidence="1">The sequence shown here is derived from an EMBL/GenBank/DDBJ whole genome shotgun (WGS) entry which is preliminary data.</text>
</comment>
<reference evidence="1" key="2">
    <citation type="submission" date="2020-09" db="EMBL/GenBank/DDBJ databases">
        <authorList>
            <person name="Sun Q."/>
            <person name="Zhou Y."/>
        </authorList>
    </citation>
    <scope>NUCLEOTIDE SEQUENCE</scope>
    <source>
        <strain evidence="1">CGMCC 4.5737</strain>
    </source>
</reference>
<name>A0A8J3CE18_9PSEU</name>
<dbReference type="EMBL" id="BMMK01000050">
    <property type="protein sequence ID" value="GGM80914.1"/>
    <property type="molecule type" value="Genomic_DNA"/>
</dbReference>